<dbReference type="InterPro" id="IPR013968">
    <property type="entry name" value="PKS_KR"/>
</dbReference>
<evidence type="ECO:0000259" key="5">
    <source>
        <dbReference type="PROSITE" id="PS50075"/>
    </source>
</evidence>
<dbReference type="InterPro" id="IPR049552">
    <property type="entry name" value="PKS_DH_N"/>
</dbReference>
<dbReference type="SUPFAM" id="SSF51735">
    <property type="entry name" value="NAD(P)-binding Rossmann-fold domains"/>
    <property type="match status" value="3"/>
</dbReference>
<gene>
    <name evidence="7" type="ORF">I0C86_38735</name>
</gene>
<dbReference type="PROSITE" id="PS00012">
    <property type="entry name" value="PHOSPHOPANTETHEINE"/>
    <property type="match status" value="1"/>
</dbReference>
<protein>
    <submittedName>
        <fullName evidence="7">SDR family NAD(P)-dependent oxidoreductase</fullName>
    </submittedName>
</protein>
<feature type="region of interest" description="C-terminal hotdog fold" evidence="4">
    <location>
        <begin position="128"/>
        <end position="262"/>
    </location>
</feature>
<reference evidence="7 8" key="1">
    <citation type="submission" date="2020-11" db="EMBL/GenBank/DDBJ databases">
        <title>A novel isolate from a Black sea contaminated sediment with potential to produce alkanes: Plantactinospora alkalitolerans sp. nov.</title>
        <authorList>
            <person name="Carro L."/>
            <person name="Veyisoglu A."/>
            <person name="Guven K."/>
            <person name="Schumann P."/>
            <person name="Klenk H.-P."/>
            <person name="Sahin N."/>
        </authorList>
    </citation>
    <scope>NUCLEOTIDE SEQUENCE [LARGE SCALE GENOMIC DNA]</scope>
    <source>
        <strain evidence="7 8">S1510</strain>
    </source>
</reference>
<dbReference type="RefSeq" id="WP_196206290.1">
    <property type="nucleotide sequence ID" value="NZ_JADPUN010000388.1"/>
</dbReference>
<dbReference type="InterPro" id="IPR042104">
    <property type="entry name" value="PKS_dehydratase_sf"/>
</dbReference>
<dbReference type="Pfam" id="PF21089">
    <property type="entry name" value="PKS_DH_N"/>
    <property type="match status" value="1"/>
</dbReference>
<dbReference type="Pfam" id="PF14765">
    <property type="entry name" value="PS-DH"/>
    <property type="match status" value="1"/>
</dbReference>
<dbReference type="InterPro" id="IPR020843">
    <property type="entry name" value="ER"/>
</dbReference>
<feature type="active site" description="Proton acceptor; for dehydratase activity" evidence="4">
    <location>
        <position position="23"/>
    </location>
</feature>
<dbReference type="InterPro" id="IPR009081">
    <property type="entry name" value="PP-bd_ACP"/>
</dbReference>
<organism evidence="7 8">
    <name type="scientific">Plantactinospora alkalitolerans</name>
    <dbReference type="NCBI Taxonomy" id="2789879"/>
    <lineage>
        <taxon>Bacteria</taxon>
        <taxon>Bacillati</taxon>
        <taxon>Actinomycetota</taxon>
        <taxon>Actinomycetes</taxon>
        <taxon>Micromonosporales</taxon>
        <taxon>Micromonosporaceae</taxon>
        <taxon>Plantactinospora</taxon>
    </lineage>
</organism>
<keyword evidence="3" id="KW-0808">Transferase</keyword>
<dbReference type="Pfam" id="PF08240">
    <property type="entry name" value="ADH_N"/>
    <property type="match status" value="1"/>
</dbReference>
<dbReference type="PROSITE" id="PS01162">
    <property type="entry name" value="QOR_ZETA_CRYSTAL"/>
    <property type="match status" value="1"/>
</dbReference>
<feature type="non-terminal residue" evidence="7">
    <location>
        <position position="1"/>
    </location>
</feature>
<dbReference type="Pfam" id="PF08659">
    <property type="entry name" value="KR"/>
    <property type="match status" value="1"/>
</dbReference>
<feature type="domain" description="PKS/mFAS DH" evidence="6">
    <location>
        <begin position="1"/>
        <end position="262"/>
    </location>
</feature>
<dbReference type="CDD" id="cd05195">
    <property type="entry name" value="enoyl_red"/>
    <property type="match status" value="1"/>
</dbReference>
<sequence length="1142" mass="120631">PDTDGLLVTGQISTESHPWLADHAVAGTVLLPGAAFVDLALHAGLQVDCDHIDDLTIEQPLTLPPGGRVQLQVRLDGPDAAGRRAFTVHSRTQLGDERQPWLRHAAGVLSRTSVPSVTVDGEWPPAGAEPVDISGLYSRLAGKGLEYHGVFRGLRTVWRRGPELFAEVSLSADEGTDRSGFAIHPALLDAALHPLAAGDDAVRLPFAWSGVTLRATGAGTARVHLVRGEHDEVRITVCDPTNVPVLTVDALSARPVDLDRLSPGRERVESLFTLDWVPVSAGATASPANWAMLGDDDGLADALSTAGVSVLADRATARIHVLDWAAGTGGDPVPHAAGRRLGGLLSTVQGWLNDAAYDDARLVVVTSGAVAVRPGEDVTDLTGAAGWGLLRSAQNEYPDRIVLVDLDGAATSRAAVPAAVASGEPQLAVRNGELHAPRLAEVDARPTLVPPAGSPAWRLATTGSGSIDGLALVPTDTVDRPLGPGEVRVAVRVTGLNFRDVLLALGKLTNDSRPIAAEGAGIVQEVASDVTDLRPGDRVMGLLHGGAGPITTASRELLTTIPPGWSFAEAASMPVAFLTAYRGLVEIADVRPGESLLLHAAAGGVGLVTIQLARHLGMEVFGTASPGKWDTLRGLGFDDAHLASSRTLDFEEHFRDTGFDVVLNSLVGEFIDASLRLMRPQGRFVEIGKSDYRDPDKVAADHPGVSYQAFDVLEVDPARIQELLVRLRTWGEAGILRPLPVSAWDIRRAPEALRHLARGQNVGKVVLTVPRSLDPSGTVLVTGATGTLGGLLARHLVTRHGVRHLLLVGRRGAEAEGVTDLLADLSLLGAQARVVACDTADHAALADVLAQVPPAHPLTAVVHAAGVLNDSTFDDLDAERLETVLRPKVDSAWHLHELTRDDDLAAFVLYSSAAGTFGTPGQANYAAANAFLDALARHRRRHGVPATSLGWGLWTATSAMTRNLDDVDLRRLAKTGSQPLSTAEGFALFDAALGLDHAALLPMKLDLPALRERAANQPVPPLLRGLVRPARPRAATVAVVASELQSWAVRLAAMNLTDRRDALLTLIRAEAAAVLGHQELDAIGAEQPFGDLGFDSLTAVELRNRLNLRTGQRLPATLLFRYPTPTALTAYLASEVYGDDPA</sequence>
<dbReference type="Gene3D" id="3.40.50.11460">
    <property type="match status" value="1"/>
</dbReference>
<keyword evidence="8" id="KW-1185">Reference proteome</keyword>
<dbReference type="InterPro" id="IPR036291">
    <property type="entry name" value="NAD(P)-bd_dom_sf"/>
</dbReference>
<dbReference type="SMART" id="SM00826">
    <property type="entry name" value="PKS_DH"/>
    <property type="match status" value="1"/>
</dbReference>
<dbReference type="InterPro" id="IPR006162">
    <property type="entry name" value="Ppantetheine_attach_site"/>
</dbReference>
<dbReference type="PROSITE" id="PS50075">
    <property type="entry name" value="CARRIER"/>
    <property type="match status" value="1"/>
</dbReference>
<dbReference type="EMBL" id="JADPUN010000388">
    <property type="protein sequence ID" value="MBF9134818.1"/>
    <property type="molecule type" value="Genomic_DNA"/>
</dbReference>
<dbReference type="InterPro" id="IPR011032">
    <property type="entry name" value="GroES-like_sf"/>
</dbReference>
<dbReference type="PROSITE" id="PS52019">
    <property type="entry name" value="PKS_MFAS_DH"/>
    <property type="match status" value="1"/>
</dbReference>
<feature type="region of interest" description="N-terminal hotdog fold" evidence="4">
    <location>
        <begin position="1"/>
        <end position="116"/>
    </location>
</feature>
<evidence type="ECO:0000313" key="7">
    <source>
        <dbReference type="EMBL" id="MBF9134818.1"/>
    </source>
</evidence>
<dbReference type="InterPro" id="IPR002364">
    <property type="entry name" value="Quin_OxRdtase/zeta-crystal_CS"/>
</dbReference>
<dbReference type="PANTHER" id="PTHR43775">
    <property type="entry name" value="FATTY ACID SYNTHASE"/>
    <property type="match status" value="1"/>
</dbReference>
<dbReference type="Gene3D" id="3.90.180.10">
    <property type="entry name" value="Medium-chain alcohol dehydrogenases, catalytic domain"/>
    <property type="match status" value="1"/>
</dbReference>
<dbReference type="InterPro" id="IPR020807">
    <property type="entry name" value="PKS_DH"/>
</dbReference>
<evidence type="ECO:0000256" key="1">
    <source>
        <dbReference type="ARBA" id="ARBA00022450"/>
    </source>
</evidence>
<dbReference type="InterPro" id="IPR049551">
    <property type="entry name" value="PKS_DH_C"/>
</dbReference>
<dbReference type="Pfam" id="PF22953">
    <property type="entry name" value="SpnB_Rossmann"/>
    <property type="match status" value="1"/>
</dbReference>
<dbReference type="Pfam" id="PF00550">
    <property type="entry name" value="PP-binding"/>
    <property type="match status" value="1"/>
</dbReference>
<dbReference type="Gene3D" id="1.10.1200.10">
    <property type="entry name" value="ACP-like"/>
    <property type="match status" value="1"/>
</dbReference>
<feature type="domain" description="Carrier" evidence="5">
    <location>
        <begin position="1061"/>
        <end position="1136"/>
    </location>
</feature>
<proteinExistence type="predicted"/>
<dbReference type="SMART" id="SM00829">
    <property type="entry name" value="PKS_ER"/>
    <property type="match status" value="1"/>
</dbReference>
<dbReference type="InterPro" id="IPR049900">
    <property type="entry name" value="PKS_mFAS_DH"/>
</dbReference>
<dbReference type="Pfam" id="PF13602">
    <property type="entry name" value="ADH_zinc_N_2"/>
    <property type="match status" value="1"/>
</dbReference>
<evidence type="ECO:0000256" key="4">
    <source>
        <dbReference type="PROSITE-ProRule" id="PRU01363"/>
    </source>
</evidence>
<keyword evidence="2" id="KW-0597">Phosphoprotein</keyword>
<dbReference type="InterPro" id="IPR057326">
    <property type="entry name" value="KR_dom"/>
</dbReference>
<accession>A0ABS0H8L4</accession>
<dbReference type="PANTHER" id="PTHR43775:SF51">
    <property type="entry name" value="INACTIVE PHENOLPHTHIOCEROL SYNTHESIS POLYKETIDE SYNTHASE TYPE I PKS1-RELATED"/>
    <property type="match status" value="1"/>
</dbReference>
<dbReference type="InterPro" id="IPR020806">
    <property type="entry name" value="PKS_PP-bd"/>
</dbReference>
<dbReference type="Gene3D" id="3.10.129.110">
    <property type="entry name" value="Polyketide synthase dehydratase"/>
    <property type="match status" value="1"/>
</dbReference>
<dbReference type="SUPFAM" id="SSF47336">
    <property type="entry name" value="ACP-like"/>
    <property type="match status" value="1"/>
</dbReference>
<dbReference type="Gene3D" id="3.40.50.720">
    <property type="entry name" value="NAD(P)-binding Rossmann-like Domain"/>
    <property type="match status" value="1"/>
</dbReference>
<keyword evidence="1" id="KW-0596">Phosphopantetheine</keyword>
<dbReference type="InterPro" id="IPR055123">
    <property type="entry name" value="SpnB-like_Rossmann"/>
</dbReference>
<dbReference type="SMART" id="SM00823">
    <property type="entry name" value="PKS_PP"/>
    <property type="match status" value="1"/>
</dbReference>
<feature type="active site" description="Proton donor; for dehydratase activity" evidence="4">
    <location>
        <position position="189"/>
    </location>
</feature>
<evidence type="ECO:0000256" key="3">
    <source>
        <dbReference type="ARBA" id="ARBA00022679"/>
    </source>
</evidence>
<dbReference type="SMART" id="SM00822">
    <property type="entry name" value="PKS_KR"/>
    <property type="match status" value="1"/>
</dbReference>
<comment type="caution">
    <text evidence="7">The sequence shown here is derived from an EMBL/GenBank/DDBJ whole genome shotgun (WGS) entry which is preliminary data.</text>
</comment>
<dbReference type="SMART" id="SM01294">
    <property type="entry name" value="PKS_PP_betabranch"/>
    <property type="match status" value="1"/>
</dbReference>
<dbReference type="InterPro" id="IPR013154">
    <property type="entry name" value="ADH-like_N"/>
</dbReference>
<evidence type="ECO:0000259" key="6">
    <source>
        <dbReference type="PROSITE" id="PS52019"/>
    </source>
</evidence>
<name>A0ABS0H8L4_9ACTN</name>
<dbReference type="SUPFAM" id="SSF50129">
    <property type="entry name" value="GroES-like"/>
    <property type="match status" value="1"/>
</dbReference>
<dbReference type="InterPro" id="IPR036736">
    <property type="entry name" value="ACP-like_sf"/>
</dbReference>
<evidence type="ECO:0000313" key="8">
    <source>
        <dbReference type="Proteomes" id="UP000638560"/>
    </source>
</evidence>
<evidence type="ECO:0000256" key="2">
    <source>
        <dbReference type="ARBA" id="ARBA00022553"/>
    </source>
</evidence>
<dbReference type="CDD" id="cd08956">
    <property type="entry name" value="KR_3_FAS_SDR_x"/>
    <property type="match status" value="1"/>
</dbReference>
<dbReference type="InterPro" id="IPR050091">
    <property type="entry name" value="PKS_NRPS_Biosynth_Enz"/>
</dbReference>
<dbReference type="Proteomes" id="UP000638560">
    <property type="component" value="Unassembled WGS sequence"/>
</dbReference>